<comment type="caution">
    <text evidence="2">The sequence shown here is derived from an EMBL/GenBank/DDBJ whole genome shotgun (WGS) entry which is preliminary data.</text>
</comment>
<reference evidence="2 3" key="1">
    <citation type="journal article" date="2019" name="Int. J. Syst. Evol. Microbiol.">
        <title>The Global Catalogue of Microorganisms (GCM) 10K type strain sequencing project: providing services to taxonomists for standard genome sequencing and annotation.</title>
        <authorList>
            <consortium name="The Broad Institute Genomics Platform"/>
            <consortium name="The Broad Institute Genome Sequencing Center for Infectious Disease"/>
            <person name="Wu L."/>
            <person name="Ma J."/>
        </authorList>
    </citation>
    <scope>NUCLEOTIDE SEQUENCE [LARGE SCALE GENOMIC DNA]</scope>
    <source>
        <strain evidence="2 3">JCM 15481</strain>
    </source>
</reference>
<feature type="compositionally biased region" description="Low complexity" evidence="1">
    <location>
        <begin position="31"/>
        <end position="46"/>
    </location>
</feature>
<feature type="region of interest" description="Disordered" evidence="1">
    <location>
        <begin position="90"/>
        <end position="112"/>
    </location>
</feature>
<dbReference type="EMBL" id="BAAAPF010000041">
    <property type="protein sequence ID" value="GAA2118430.1"/>
    <property type="molecule type" value="Genomic_DNA"/>
</dbReference>
<dbReference type="Proteomes" id="UP001500443">
    <property type="component" value="Unassembled WGS sequence"/>
</dbReference>
<evidence type="ECO:0000256" key="1">
    <source>
        <dbReference type="SAM" id="MobiDB-lite"/>
    </source>
</evidence>
<gene>
    <name evidence="2" type="ORF">GCM10009802_20050</name>
</gene>
<accession>A0ABN2XWS9</accession>
<evidence type="ECO:0000313" key="3">
    <source>
        <dbReference type="Proteomes" id="UP001500443"/>
    </source>
</evidence>
<proteinExistence type="predicted"/>
<organism evidence="2 3">
    <name type="scientific">Streptomyces synnematoformans</name>
    <dbReference type="NCBI Taxonomy" id="415721"/>
    <lineage>
        <taxon>Bacteria</taxon>
        <taxon>Bacillati</taxon>
        <taxon>Actinomycetota</taxon>
        <taxon>Actinomycetes</taxon>
        <taxon>Kitasatosporales</taxon>
        <taxon>Streptomycetaceae</taxon>
        <taxon>Streptomyces</taxon>
    </lineage>
</organism>
<name>A0ABN2XWS9_9ACTN</name>
<evidence type="ECO:0000313" key="2">
    <source>
        <dbReference type="EMBL" id="GAA2118430.1"/>
    </source>
</evidence>
<protein>
    <submittedName>
        <fullName evidence="2">Uncharacterized protein</fullName>
    </submittedName>
</protein>
<dbReference type="RefSeq" id="WP_344289455.1">
    <property type="nucleotide sequence ID" value="NZ_BAAAPF010000041.1"/>
</dbReference>
<sequence>MTAPLRTDDAGRILTREQRRALEAQEREQAAIDADPAVAQARQDNDQAQAALAELEQRIISGDTKVTATQTGKAREDARHAELRLEAARKKVADERETRRQQERADSEQRAHRALTDTYGDGTLTELRDAAVTALATYLTAVSGYNAALDTARRDLQRHDFPSEAMNGIFRHAGDVNDVAGRGHDGETILVGNDALWLGGHWHARKNPRRLYDQLIAHADRQAGGQVAQLVEAENIAENIRR</sequence>
<keyword evidence="3" id="KW-1185">Reference proteome</keyword>
<feature type="region of interest" description="Disordered" evidence="1">
    <location>
        <begin position="22"/>
        <end position="46"/>
    </location>
</feature>